<dbReference type="AlphaFoldDB" id="A0AAD4S7L8"/>
<proteinExistence type="predicted"/>
<evidence type="ECO:0000313" key="1">
    <source>
        <dbReference type="EMBL" id="KAI3869827.1"/>
    </source>
</evidence>
<gene>
    <name evidence="1" type="ORF">MKW98_031008</name>
</gene>
<dbReference type="EMBL" id="JAJJMB010013238">
    <property type="protein sequence ID" value="KAI3869827.1"/>
    <property type="molecule type" value="Genomic_DNA"/>
</dbReference>
<sequence>MKLREWKPLLRQLLGKMQRFGDGDTSQICLDLEEESELQWGWHQHVYLLDYLDLDQLH</sequence>
<name>A0AAD4S7L8_9MAGN</name>
<protein>
    <submittedName>
        <fullName evidence="1">Uncharacterized protein</fullName>
    </submittedName>
</protein>
<comment type="caution">
    <text evidence="1">The sequence shown here is derived from an EMBL/GenBank/DDBJ whole genome shotgun (WGS) entry which is preliminary data.</text>
</comment>
<keyword evidence="2" id="KW-1185">Reference proteome</keyword>
<evidence type="ECO:0000313" key="2">
    <source>
        <dbReference type="Proteomes" id="UP001202328"/>
    </source>
</evidence>
<organism evidence="1 2">
    <name type="scientific">Papaver atlanticum</name>
    <dbReference type="NCBI Taxonomy" id="357466"/>
    <lineage>
        <taxon>Eukaryota</taxon>
        <taxon>Viridiplantae</taxon>
        <taxon>Streptophyta</taxon>
        <taxon>Embryophyta</taxon>
        <taxon>Tracheophyta</taxon>
        <taxon>Spermatophyta</taxon>
        <taxon>Magnoliopsida</taxon>
        <taxon>Ranunculales</taxon>
        <taxon>Papaveraceae</taxon>
        <taxon>Papaveroideae</taxon>
        <taxon>Papaver</taxon>
    </lineage>
</organism>
<accession>A0AAD4S7L8</accession>
<dbReference type="Proteomes" id="UP001202328">
    <property type="component" value="Unassembled WGS sequence"/>
</dbReference>
<reference evidence="1" key="1">
    <citation type="submission" date="2022-04" db="EMBL/GenBank/DDBJ databases">
        <title>A functionally conserved STORR gene fusion in Papaver species that diverged 16.8 million years ago.</title>
        <authorList>
            <person name="Catania T."/>
        </authorList>
    </citation>
    <scope>NUCLEOTIDE SEQUENCE</scope>
    <source>
        <strain evidence="1">S-188037</strain>
    </source>
</reference>